<dbReference type="EMBL" id="CP133622">
    <property type="protein sequence ID" value="WMV54489.1"/>
    <property type="molecule type" value="Genomic_DNA"/>
</dbReference>
<dbReference type="InterPro" id="IPR000120">
    <property type="entry name" value="Amidase"/>
</dbReference>
<feature type="region of interest" description="Disordered" evidence="1">
    <location>
        <begin position="1"/>
        <end position="28"/>
    </location>
</feature>
<dbReference type="Proteomes" id="UP001234989">
    <property type="component" value="Chromosome 11"/>
</dbReference>
<gene>
    <name evidence="3" type="ORF">MTR67_047874</name>
</gene>
<dbReference type="PANTHER" id="PTHR11895">
    <property type="entry name" value="TRANSAMIDASE"/>
    <property type="match status" value="1"/>
</dbReference>
<organism evidence="3 4">
    <name type="scientific">Solanum verrucosum</name>
    <dbReference type="NCBI Taxonomy" id="315347"/>
    <lineage>
        <taxon>Eukaryota</taxon>
        <taxon>Viridiplantae</taxon>
        <taxon>Streptophyta</taxon>
        <taxon>Embryophyta</taxon>
        <taxon>Tracheophyta</taxon>
        <taxon>Spermatophyta</taxon>
        <taxon>Magnoliopsida</taxon>
        <taxon>eudicotyledons</taxon>
        <taxon>Gunneridae</taxon>
        <taxon>Pentapetalae</taxon>
        <taxon>asterids</taxon>
        <taxon>lamiids</taxon>
        <taxon>Solanales</taxon>
        <taxon>Solanaceae</taxon>
        <taxon>Solanoideae</taxon>
        <taxon>Solaneae</taxon>
        <taxon>Solanum</taxon>
    </lineage>
</organism>
<proteinExistence type="predicted"/>
<protein>
    <recommendedName>
        <fullName evidence="2">Amidase domain-containing protein</fullName>
    </recommendedName>
</protein>
<dbReference type="PANTHER" id="PTHR11895:SF157">
    <property type="entry name" value="FATTY ACID AMIDE HYDROLASE-LIKE"/>
    <property type="match status" value="1"/>
</dbReference>
<dbReference type="Pfam" id="PF01425">
    <property type="entry name" value="Amidase"/>
    <property type="match status" value="1"/>
</dbReference>
<feature type="domain" description="Amidase" evidence="2">
    <location>
        <begin position="99"/>
        <end position="193"/>
    </location>
</feature>
<name>A0AAF0UZA9_SOLVR</name>
<dbReference type="Gene3D" id="3.90.1300.10">
    <property type="entry name" value="Amidase signature (AS) domain"/>
    <property type="match status" value="1"/>
</dbReference>
<evidence type="ECO:0000256" key="1">
    <source>
        <dbReference type="SAM" id="MobiDB-lite"/>
    </source>
</evidence>
<dbReference type="InterPro" id="IPR022709">
    <property type="entry name" value="SCAI"/>
</dbReference>
<feature type="non-terminal residue" evidence="3">
    <location>
        <position position="1"/>
    </location>
</feature>
<dbReference type="InterPro" id="IPR036928">
    <property type="entry name" value="AS_sf"/>
</dbReference>
<reference evidence="3" key="1">
    <citation type="submission" date="2023-08" db="EMBL/GenBank/DDBJ databases">
        <title>A de novo genome assembly of Solanum verrucosum Schlechtendal, a Mexican diploid species geographically isolated from the other diploid A-genome species in potato relatives.</title>
        <authorList>
            <person name="Hosaka K."/>
        </authorList>
    </citation>
    <scope>NUCLEOTIDE SEQUENCE</scope>
    <source>
        <tissue evidence="3">Young leaves</tissue>
    </source>
</reference>
<dbReference type="AlphaFoldDB" id="A0AAF0UZA9"/>
<keyword evidence="4" id="KW-1185">Reference proteome</keyword>
<evidence type="ECO:0000259" key="2">
    <source>
        <dbReference type="Pfam" id="PF01425"/>
    </source>
</evidence>
<dbReference type="GO" id="GO:0006351">
    <property type="term" value="P:DNA-templated transcription"/>
    <property type="evidence" value="ECO:0007669"/>
    <property type="project" value="InterPro"/>
</dbReference>
<dbReference type="GO" id="GO:0016020">
    <property type="term" value="C:membrane"/>
    <property type="evidence" value="ECO:0007669"/>
    <property type="project" value="TreeGrafter"/>
</dbReference>
<dbReference type="GO" id="GO:0047412">
    <property type="term" value="F:N-(long-chain-acyl)ethanolamine deacylase activity"/>
    <property type="evidence" value="ECO:0007669"/>
    <property type="project" value="TreeGrafter"/>
</dbReference>
<evidence type="ECO:0000313" key="4">
    <source>
        <dbReference type="Proteomes" id="UP001234989"/>
    </source>
</evidence>
<dbReference type="InterPro" id="IPR023631">
    <property type="entry name" value="Amidase_dom"/>
</dbReference>
<evidence type="ECO:0000313" key="3">
    <source>
        <dbReference type="EMBL" id="WMV54489.1"/>
    </source>
</evidence>
<dbReference type="GO" id="GO:0070291">
    <property type="term" value="P:N-acylethanolamine metabolic process"/>
    <property type="evidence" value="ECO:0007669"/>
    <property type="project" value="TreeGrafter"/>
</dbReference>
<dbReference type="Pfam" id="PF12070">
    <property type="entry name" value="SCAI"/>
    <property type="match status" value="1"/>
</dbReference>
<sequence length="270" mass="29173">KSEFFATLELNAPEPHTEVGSDPNPEMVSDSVQKLDGTIEEDAANVDGSVPKRPHLEEKANGSVWMNLSDSSTISTLVIDLLSEVTFFSYSFELLVLKSYPGTFTPGNPHNPKRYTRGSSSDSAVIVDSGLCSAALRTNGGGSVGIHASLCGVVGLKTTFGRTDMIGSLWEAGTVPIIGPITATLEDAILVLVCSNLGTSPADRIRLNPAFILMFDFTCSDIDMDMYDKADKLLYSSLNEWGLLLAASDNLNHVWAQTLVDPFLRRLILR</sequence>
<dbReference type="SUPFAM" id="SSF75304">
    <property type="entry name" value="Amidase signature (AS) enzymes"/>
    <property type="match status" value="1"/>
</dbReference>
<dbReference type="GO" id="GO:0003714">
    <property type="term" value="F:transcription corepressor activity"/>
    <property type="evidence" value="ECO:0007669"/>
    <property type="project" value="InterPro"/>
</dbReference>
<accession>A0AAF0UZA9</accession>